<comment type="caution">
    <text evidence="1">The sequence shown here is derived from an EMBL/GenBank/DDBJ whole genome shotgun (WGS) entry which is preliminary data.</text>
</comment>
<dbReference type="OrthoDB" id="4757738at2759"/>
<protein>
    <submittedName>
        <fullName evidence="1">Acyl carrier protein-like</fullName>
    </submittedName>
</protein>
<evidence type="ECO:0000313" key="1">
    <source>
        <dbReference type="EMBL" id="KAF7371302.1"/>
    </source>
</evidence>
<dbReference type="AlphaFoldDB" id="A0A8H6Z5W5"/>
<dbReference type="Proteomes" id="UP000623467">
    <property type="component" value="Unassembled WGS sequence"/>
</dbReference>
<organism evidence="1 2">
    <name type="scientific">Mycena sanguinolenta</name>
    <dbReference type="NCBI Taxonomy" id="230812"/>
    <lineage>
        <taxon>Eukaryota</taxon>
        <taxon>Fungi</taxon>
        <taxon>Dikarya</taxon>
        <taxon>Basidiomycota</taxon>
        <taxon>Agaricomycotina</taxon>
        <taxon>Agaricomycetes</taxon>
        <taxon>Agaricomycetidae</taxon>
        <taxon>Agaricales</taxon>
        <taxon>Marasmiineae</taxon>
        <taxon>Mycenaceae</taxon>
        <taxon>Mycena</taxon>
    </lineage>
</organism>
<name>A0A8H6Z5W5_9AGAR</name>
<keyword evidence="2" id="KW-1185">Reference proteome</keyword>
<sequence length="266" mass="30086">MSEKKFAFEDFLSHPLPAMEPYDDVPAPHPAAVASAYHAYDQLNSTFPGLVADFEEKYAAWEAIWYTGENAISSHSATRAQGPEFEALVALGPKIIPLVVKKLAMPENEHMFAVELYNVLEKDERVKVHPEHGAPSTHGNLLDYCVLQRQANLLVDMNDARTQAINSKHAAWYELCESVAHSSNSSSRTESDEYEDLLGMGASAIPQHMLEYANNPDGWHHELLHETVHGQRSGTGTWFKDREYQQWVDWFEHKDYRDAPKSSVYA</sequence>
<gene>
    <name evidence="1" type="ORF">MSAN_00766300</name>
</gene>
<accession>A0A8H6Z5W5</accession>
<proteinExistence type="predicted"/>
<dbReference type="EMBL" id="JACAZH010000004">
    <property type="protein sequence ID" value="KAF7371302.1"/>
    <property type="molecule type" value="Genomic_DNA"/>
</dbReference>
<reference evidence="1" key="1">
    <citation type="submission" date="2020-05" db="EMBL/GenBank/DDBJ databases">
        <title>Mycena genomes resolve the evolution of fungal bioluminescence.</title>
        <authorList>
            <person name="Tsai I.J."/>
        </authorList>
    </citation>
    <scope>NUCLEOTIDE SEQUENCE</scope>
    <source>
        <strain evidence="1">160909Yilan</strain>
    </source>
</reference>
<evidence type="ECO:0000313" key="2">
    <source>
        <dbReference type="Proteomes" id="UP000623467"/>
    </source>
</evidence>